<dbReference type="UniPathway" id="UPA00920">
    <property type="reaction ID" value="UER00891"/>
</dbReference>
<evidence type="ECO:0000313" key="22">
    <source>
        <dbReference type="Proteomes" id="UP000005435"/>
    </source>
</evidence>
<dbReference type="GO" id="GO:0006006">
    <property type="term" value="P:glucose metabolic process"/>
    <property type="evidence" value="ECO:0007669"/>
    <property type="project" value="UniProtKB-UniRule"/>
</dbReference>
<dbReference type="HOGENOM" id="CLU_023898_0_0_9"/>
<dbReference type="EC" id="2.3.1.54" evidence="4 17"/>
<feature type="domain" description="Glycine radical" evidence="19">
    <location>
        <begin position="621"/>
        <end position="744"/>
    </location>
</feature>
<feature type="modified residue" description="Glycine radical" evidence="15 16">
    <location>
        <position position="719"/>
    </location>
</feature>
<sequence>MKNQAWNGFVPGKWQDSIDVRDFIVNNYIPYDGTEEFLAGPSNRTKKLWEKCKKLLNDEYNKGGVLNIDTQTVSSITSHAPGYIDEENEVIKGLQTDEPLKRAVIPYGGIRMAKQACEKYGYKLSPEIENIFENYRKTHNDGVFSVYTPEMRKARHSGVITGLPDAYGRGRIIGDYRRVALYGVDILIEEKKKDLNALSNAPMNESNIRLREELAEQINALSELVEMGKTYGFDLSKPAKNALEAVQWIYLAFLAAMKETNGAANSLGRVSAFIDIYIERDLKAGIITEVEAQELIDQFIIKLRFIRHLRTPEYNELFAGDPVWITESIGGMCKDGRHMVTKTSFRLLQTLFNLGPSPEPNITVLWSEKLPTNFKRFCAKVSTLTSAIQYENDDLMSQHFHDDYGISCCVSAMRIGKDMQFFGARCNLPKLLLLSLNGGKDEISGEQVAPEFEPYTDEYLDYDKVMNRFKQMQKWLTGLYVNTMNVIHYMHDKYAYERLMMALHDTDVNRLMAFGIAGFSVLVDSFSAMKYSKVRVIRNEMGLISDFEIEGDYPQFGNDDDRVDSIAVSIVKEFYNDLKEHETYRNATHTLSILTITSNVVYGKKTGSTPDGRKKGEPFAPGANPMHGRDKMGALAVLNSLAKIPYEYCKDGISLTLSLVPRSLGKETEDRLNNLVALLDGYFSQGGHHVNINVLERSVLEKAMEDPYSYPQLTVRVSGYAVNFIRLTRQQQLEVMARTFHDVI</sequence>
<keyword evidence="10 17" id="KW-0119">Carbohydrate metabolism</keyword>
<dbReference type="GO" id="GO:0008861">
    <property type="term" value="F:formate C-acetyltransferase activity"/>
    <property type="evidence" value="ECO:0007669"/>
    <property type="project" value="UniProtKB-UniRule"/>
</dbReference>
<dbReference type="PIRSF" id="PIRSF000379">
    <property type="entry name" value="For_Ac_trans_1"/>
    <property type="match status" value="1"/>
</dbReference>
<dbReference type="AlphaFoldDB" id="G8LV60"/>
<evidence type="ECO:0000256" key="6">
    <source>
        <dbReference type="ARBA" id="ARBA00022490"/>
    </source>
</evidence>
<dbReference type="PROSITE" id="PS51149">
    <property type="entry name" value="GLY_RADICAL_2"/>
    <property type="match status" value="1"/>
</dbReference>
<keyword evidence="11 17" id="KW-0012">Acyltransferase</keyword>
<evidence type="ECO:0000256" key="15">
    <source>
        <dbReference type="PIRSR" id="PIRSR000379-2"/>
    </source>
</evidence>
<reference evidence="21 22" key="2">
    <citation type="journal article" date="2012" name="Stand. Genomic Sci.">
        <title>Complete Genome Sequence of Clostridium clariflavum DSM 19732.</title>
        <authorList>
            <person name="Izquierdo J.A."/>
            <person name="Goodwin L."/>
            <person name="Davenport K.W."/>
            <person name="Teshima H."/>
            <person name="Bruce D."/>
            <person name="Detter C."/>
            <person name="Tapia R."/>
            <person name="Han S."/>
            <person name="Land M."/>
            <person name="Hauser L."/>
            <person name="Jeffries C.D."/>
            <person name="Han J."/>
            <person name="Pitluck S."/>
            <person name="Nolan M."/>
            <person name="Chen A."/>
            <person name="Huntemann M."/>
            <person name="Mavromatis K."/>
            <person name="Mikhailova N."/>
            <person name="Liolios K."/>
            <person name="Woyke T."/>
            <person name="Lynd L.R."/>
        </authorList>
    </citation>
    <scope>NUCLEOTIDE SEQUENCE [LARGE SCALE GENOMIC DNA]</scope>
    <source>
        <strain evidence="22">DSM 19732 / NBRC 101661 / EBR45</strain>
    </source>
</reference>
<reference evidence="22" key="1">
    <citation type="submission" date="2011-12" db="EMBL/GenBank/DDBJ databases">
        <title>Complete sequence of Clostridium clariflavum DSM 19732.</title>
        <authorList>
            <consortium name="US DOE Joint Genome Institute"/>
            <person name="Lucas S."/>
            <person name="Han J."/>
            <person name="Lapidus A."/>
            <person name="Cheng J.-F."/>
            <person name="Goodwin L."/>
            <person name="Pitluck S."/>
            <person name="Peters L."/>
            <person name="Teshima H."/>
            <person name="Detter J.C."/>
            <person name="Han C."/>
            <person name="Tapia R."/>
            <person name="Land M."/>
            <person name="Hauser L."/>
            <person name="Kyrpides N."/>
            <person name="Ivanova N."/>
            <person name="Pagani I."/>
            <person name="Kitzmiller T."/>
            <person name="Lynd L."/>
            <person name="Izquierdo J."/>
            <person name="Woyke T."/>
        </authorList>
    </citation>
    <scope>NUCLEOTIDE SEQUENCE [LARGE SCALE GENOMIC DNA]</scope>
    <source>
        <strain evidence="22">DSM 19732 / NBRC 101661 / EBR45</strain>
    </source>
</reference>
<feature type="active site" description="S-acetylcysteine intermediate" evidence="14">
    <location>
        <position position="408"/>
    </location>
</feature>
<keyword evidence="7 17" id="KW-0313">Glucose metabolism</keyword>
<comment type="pathway">
    <text evidence="2 17">Fermentation; pyruvate fermentation; formate from pyruvate: step 1/1.</text>
</comment>
<feature type="region of interest" description="Disordered" evidence="18">
    <location>
        <begin position="606"/>
        <end position="626"/>
    </location>
</feature>
<comment type="subunit">
    <text evidence="17">Homodimer.</text>
</comment>
<feature type="domain" description="PFL" evidence="20">
    <location>
        <begin position="1"/>
        <end position="614"/>
    </location>
</feature>
<evidence type="ECO:0000256" key="5">
    <source>
        <dbReference type="ARBA" id="ARBA00013897"/>
    </source>
</evidence>
<dbReference type="Gene3D" id="3.20.70.20">
    <property type="match status" value="1"/>
</dbReference>
<protein>
    <recommendedName>
        <fullName evidence="5 17">Formate acetyltransferase</fullName>
        <ecNumber evidence="4 17">2.3.1.54</ecNumber>
    </recommendedName>
    <alternativeName>
        <fullName evidence="12 17">Pyruvate formate-lyase</fullName>
    </alternativeName>
</protein>
<dbReference type="PROSITE" id="PS00850">
    <property type="entry name" value="GLY_RADICAL_1"/>
    <property type="match status" value="1"/>
</dbReference>
<evidence type="ECO:0000256" key="3">
    <source>
        <dbReference type="ARBA" id="ARBA00008375"/>
    </source>
</evidence>
<evidence type="ECO:0000256" key="2">
    <source>
        <dbReference type="ARBA" id="ARBA00004809"/>
    </source>
</evidence>
<dbReference type="STRING" id="720554.Clocl_3110"/>
<evidence type="ECO:0000256" key="11">
    <source>
        <dbReference type="ARBA" id="ARBA00023315"/>
    </source>
</evidence>
<accession>G8LV60</accession>
<evidence type="ECO:0000313" key="21">
    <source>
        <dbReference type="EMBL" id="AEV69637.1"/>
    </source>
</evidence>
<evidence type="ECO:0000256" key="4">
    <source>
        <dbReference type="ARBA" id="ARBA00013214"/>
    </source>
</evidence>
<evidence type="ECO:0000256" key="8">
    <source>
        <dbReference type="ARBA" id="ARBA00022679"/>
    </source>
</evidence>
<evidence type="ECO:0000256" key="1">
    <source>
        <dbReference type="ARBA" id="ARBA00004496"/>
    </source>
</evidence>
<dbReference type="PANTHER" id="PTHR30191:SF0">
    <property type="entry name" value="FORMATE ACETYLTRANSFERASE 1"/>
    <property type="match status" value="1"/>
</dbReference>
<gene>
    <name evidence="21" type="ordered locus">Clocl_3110</name>
</gene>
<dbReference type="Proteomes" id="UP000005435">
    <property type="component" value="Chromosome"/>
</dbReference>
<evidence type="ECO:0000256" key="12">
    <source>
        <dbReference type="ARBA" id="ARBA00031063"/>
    </source>
</evidence>
<dbReference type="GO" id="GO:0005829">
    <property type="term" value="C:cytosol"/>
    <property type="evidence" value="ECO:0007669"/>
    <property type="project" value="TreeGrafter"/>
</dbReference>
<organism evidence="21 22">
    <name type="scientific">Acetivibrio clariflavus (strain DSM 19732 / NBRC 101661 / EBR45)</name>
    <name type="common">Clostridium clariflavum</name>
    <dbReference type="NCBI Taxonomy" id="720554"/>
    <lineage>
        <taxon>Bacteria</taxon>
        <taxon>Bacillati</taxon>
        <taxon>Bacillota</taxon>
        <taxon>Clostridia</taxon>
        <taxon>Eubacteriales</taxon>
        <taxon>Oscillospiraceae</taxon>
        <taxon>Acetivibrio</taxon>
    </lineage>
</organism>
<evidence type="ECO:0000256" key="14">
    <source>
        <dbReference type="PIRSR" id="PIRSR000379-1"/>
    </source>
</evidence>
<name>G8LV60_ACECE</name>
<dbReference type="InterPro" id="IPR005949">
    <property type="entry name" value="Form_AcTrfase"/>
</dbReference>
<feature type="active site" description="Cysteine radical intermediate" evidence="14">
    <location>
        <position position="409"/>
    </location>
</feature>
<comment type="similarity">
    <text evidence="3 17">Belongs to the glycyl radical enzyme (GRE) family. PFL subfamily.</text>
</comment>
<evidence type="ECO:0000256" key="9">
    <source>
        <dbReference type="ARBA" id="ARBA00022818"/>
    </source>
</evidence>
<proteinExistence type="inferred from homology"/>
<dbReference type="InterPro" id="IPR001150">
    <property type="entry name" value="Gly_radical"/>
</dbReference>
<dbReference type="EMBL" id="CP003065">
    <property type="protein sequence ID" value="AEV69637.1"/>
    <property type="molecule type" value="Genomic_DNA"/>
</dbReference>
<keyword evidence="8 17" id="KW-0808">Transferase</keyword>
<comment type="subcellular location">
    <subcellularLocation>
        <location evidence="1 17">Cytoplasm</location>
    </subcellularLocation>
</comment>
<evidence type="ECO:0000256" key="17">
    <source>
        <dbReference type="RuleBase" id="RU368075"/>
    </source>
</evidence>
<dbReference type="InterPro" id="IPR004184">
    <property type="entry name" value="PFL_dom"/>
</dbReference>
<dbReference type="PANTHER" id="PTHR30191">
    <property type="entry name" value="FORMATE ACETYLTRANSFERASE"/>
    <property type="match status" value="1"/>
</dbReference>
<dbReference type="InterPro" id="IPR050244">
    <property type="entry name" value="Auton_GlycylRad_Cofactor"/>
</dbReference>
<dbReference type="eggNOG" id="COG1882">
    <property type="taxonomic scope" value="Bacteria"/>
</dbReference>
<dbReference type="RefSeq" id="WP_014256180.1">
    <property type="nucleotide sequence ID" value="NC_016627.1"/>
</dbReference>
<dbReference type="OrthoDB" id="9803969at2"/>
<dbReference type="SUPFAM" id="SSF51998">
    <property type="entry name" value="PFL-like glycyl radical enzymes"/>
    <property type="match status" value="1"/>
</dbReference>
<dbReference type="Pfam" id="PF02901">
    <property type="entry name" value="PFL-like"/>
    <property type="match status" value="1"/>
</dbReference>
<dbReference type="PROSITE" id="PS51554">
    <property type="entry name" value="PFL"/>
    <property type="match status" value="1"/>
</dbReference>
<keyword evidence="9 15" id="KW-0556">Organic radical</keyword>
<comment type="catalytic activity">
    <reaction evidence="13 17">
        <text>formate + acetyl-CoA = pyruvate + CoA</text>
        <dbReference type="Rhea" id="RHEA:11844"/>
        <dbReference type="ChEBI" id="CHEBI:15361"/>
        <dbReference type="ChEBI" id="CHEBI:15740"/>
        <dbReference type="ChEBI" id="CHEBI:57287"/>
        <dbReference type="ChEBI" id="CHEBI:57288"/>
        <dbReference type="EC" id="2.3.1.54"/>
    </reaction>
</comment>
<keyword evidence="6 17" id="KW-0963">Cytoplasm</keyword>
<evidence type="ECO:0000256" key="16">
    <source>
        <dbReference type="PROSITE-ProRule" id="PRU00493"/>
    </source>
</evidence>
<keyword evidence="22" id="KW-1185">Reference proteome</keyword>
<evidence type="ECO:0000256" key="13">
    <source>
        <dbReference type="ARBA" id="ARBA00049029"/>
    </source>
</evidence>
<evidence type="ECO:0000256" key="10">
    <source>
        <dbReference type="ARBA" id="ARBA00023277"/>
    </source>
</evidence>
<dbReference type="InterPro" id="IPR019777">
    <property type="entry name" value="Form_AcTrfase_GR_CS"/>
</dbReference>
<evidence type="ECO:0000259" key="19">
    <source>
        <dbReference type="PROSITE" id="PS51149"/>
    </source>
</evidence>
<dbReference type="Pfam" id="PF01228">
    <property type="entry name" value="Gly_radical"/>
    <property type="match status" value="1"/>
</dbReference>
<evidence type="ECO:0000256" key="7">
    <source>
        <dbReference type="ARBA" id="ARBA00022526"/>
    </source>
</evidence>
<dbReference type="NCBIfam" id="TIGR01255">
    <property type="entry name" value="pyr_form_ly_1"/>
    <property type="match status" value="1"/>
</dbReference>
<evidence type="ECO:0000259" key="20">
    <source>
        <dbReference type="PROSITE" id="PS51554"/>
    </source>
</evidence>
<evidence type="ECO:0000256" key="18">
    <source>
        <dbReference type="SAM" id="MobiDB-lite"/>
    </source>
</evidence>
<dbReference type="CDD" id="cd01678">
    <property type="entry name" value="PFL1"/>
    <property type="match status" value="1"/>
</dbReference>
<dbReference type="KEGG" id="ccl:Clocl_3110"/>